<dbReference type="GO" id="GO:0007165">
    <property type="term" value="P:signal transduction"/>
    <property type="evidence" value="ECO:0007669"/>
    <property type="project" value="UniProtKB-KW"/>
</dbReference>
<keyword evidence="3 10" id="KW-0716">Sensory transduction</keyword>
<reference evidence="11 12" key="1">
    <citation type="journal article" date="2017" name="Gigascience">
        <title>Genome sequence of the small brown planthopper, Laodelphax striatellus.</title>
        <authorList>
            <person name="Zhu J."/>
            <person name="Jiang F."/>
            <person name="Wang X."/>
            <person name="Yang P."/>
            <person name="Bao Y."/>
            <person name="Zhao W."/>
            <person name="Wang W."/>
            <person name="Lu H."/>
            <person name="Wang Q."/>
            <person name="Cui N."/>
            <person name="Li J."/>
            <person name="Chen X."/>
            <person name="Luo L."/>
            <person name="Yu J."/>
            <person name="Kang L."/>
            <person name="Cui F."/>
        </authorList>
    </citation>
    <scope>NUCLEOTIDE SEQUENCE [LARGE SCALE GENOMIC DNA]</scope>
    <source>
        <strain evidence="11">Lst14</strain>
    </source>
</reference>
<evidence type="ECO:0000256" key="6">
    <source>
        <dbReference type="ARBA" id="ARBA00022989"/>
    </source>
</evidence>
<keyword evidence="4 10" id="KW-0812">Transmembrane</keyword>
<dbReference type="GO" id="GO:0005886">
    <property type="term" value="C:plasma membrane"/>
    <property type="evidence" value="ECO:0007669"/>
    <property type="project" value="UniProtKB-SubCell"/>
</dbReference>
<evidence type="ECO:0000256" key="1">
    <source>
        <dbReference type="ARBA" id="ARBA00004651"/>
    </source>
</evidence>
<dbReference type="GO" id="GO:0004984">
    <property type="term" value="F:olfactory receptor activity"/>
    <property type="evidence" value="ECO:0007669"/>
    <property type="project" value="InterPro"/>
</dbReference>
<keyword evidence="9 10" id="KW-0807">Transducer</keyword>
<name>A0A482WTI2_LAOST</name>
<feature type="transmembrane region" description="Helical" evidence="10">
    <location>
        <begin position="208"/>
        <end position="228"/>
    </location>
</feature>
<feature type="transmembrane region" description="Helical" evidence="10">
    <location>
        <begin position="309"/>
        <end position="328"/>
    </location>
</feature>
<dbReference type="EMBL" id="QKKF02026599">
    <property type="protein sequence ID" value="RZF36320.1"/>
    <property type="molecule type" value="Genomic_DNA"/>
</dbReference>
<gene>
    <name evidence="11" type="ORF">LSTR_LSTR006584</name>
</gene>
<evidence type="ECO:0000313" key="12">
    <source>
        <dbReference type="Proteomes" id="UP000291343"/>
    </source>
</evidence>
<comment type="caution">
    <text evidence="11">The sequence shown here is derived from an EMBL/GenBank/DDBJ whole genome shotgun (WGS) entry which is preliminary data.</text>
</comment>
<evidence type="ECO:0000256" key="4">
    <source>
        <dbReference type="ARBA" id="ARBA00022692"/>
    </source>
</evidence>
<organism evidence="11 12">
    <name type="scientific">Laodelphax striatellus</name>
    <name type="common">Small brown planthopper</name>
    <name type="synonym">Delphax striatella</name>
    <dbReference type="NCBI Taxonomy" id="195883"/>
    <lineage>
        <taxon>Eukaryota</taxon>
        <taxon>Metazoa</taxon>
        <taxon>Ecdysozoa</taxon>
        <taxon>Arthropoda</taxon>
        <taxon>Hexapoda</taxon>
        <taxon>Insecta</taxon>
        <taxon>Pterygota</taxon>
        <taxon>Neoptera</taxon>
        <taxon>Paraneoptera</taxon>
        <taxon>Hemiptera</taxon>
        <taxon>Auchenorrhyncha</taxon>
        <taxon>Fulgoroidea</taxon>
        <taxon>Delphacidae</taxon>
        <taxon>Criomorphinae</taxon>
        <taxon>Laodelphax</taxon>
    </lineage>
</organism>
<proteinExistence type="inferred from homology"/>
<feature type="transmembrane region" description="Helical" evidence="10">
    <location>
        <begin position="46"/>
        <end position="64"/>
    </location>
</feature>
<sequence length="406" mass="48295">MENKVPKMASAAINDSFPEEFEISSQFRRISKMFNTNGIGFHNMRITGHILLVLCCIVNMLMGLHSDWNKVESRILWLRDLQSFLLIQLFFCMLGKRSWTLELFCDLMDEHYSRQHEIGEFCEVNRTFRLANSLNVKTYCRNFLAVLTIRNSAFSYVPMAYSVFLVIAVIIGDNYSQLQQLPIITYFHYPQEYASWQLQFALNIFATYFYVVNTVLGFVFLISNLLILHNTWYQFGLFTEYLRELNRMNLEEARLRYLMNRVIRYHQTILSMHSRYGKLCRMPILIFNFSITFQICTYIYSIIELRKSRFLIQLIFALMLLYAFSSYGQRVVDVGERSSNFLYEIRWTEKPDWYQKHLLLMLTRSANSMELHFFGLMSVKRTLFTKVLQAAYTYFNFLKGTDEGLR</sequence>
<comment type="subcellular location">
    <subcellularLocation>
        <location evidence="1 10">Cell membrane</location>
        <topology evidence="1 10">Multi-pass membrane protein</topology>
    </subcellularLocation>
</comment>
<dbReference type="FunCoup" id="A0A482WTI2">
    <property type="interactions" value="100"/>
</dbReference>
<evidence type="ECO:0000256" key="3">
    <source>
        <dbReference type="ARBA" id="ARBA00022606"/>
    </source>
</evidence>
<dbReference type="PANTHER" id="PTHR21137:SF35">
    <property type="entry name" value="ODORANT RECEPTOR 19A-RELATED"/>
    <property type="match status" value="1"/>
</dbReference>
<keyword evidence="7 10" id="KW-0472">Membrane</keyword>
<dbReference type="InterPro" id="IPR004117">
    <property type="entry name" value="7tm6_olfct_rcpt"/>
</dbReference>
<dbReference type="OrthoDB" id="8185860at2759"/>
<evidence type="ECO:0000256" key="8">
    <source>
        <dbReference type="ARBA" id="ARBA00023170"/>
    </source>
</evidence>
<keyword evidence="6 10" id="KW-1133">Transmembrane helix</keyword>
<accession>A0A482WTI2</accession>
<dbReference type="AlphaFoldDB" id="A0A482WTI2"/>
<keyword evidence="8 10" id="KW-0675">Receptor</keyword>
<comment type="similarity">
    <text evidence="10">Belongs to the insect chemoreceptor superfamily. Heteromeric odorant receptor channel (TC 1.A.69) family.</text>
</comment>
<feature type="transmembrane region" description="Helical" evidence="10">
    <location>
        <begin position="153"/>
        <end position="172"/>
    </location>
</feature>
<protein>
    <recommendedName>
        <fullName evidence="10">Odorant receptor</fullName>
    </recommendedName>
</protein>
<evidence type="ECO:0000256" key="5">
    <source>
        <dbReference type="ARBA" id="ARBA00022725"/>
    </source>
</evidence>
<evidence type="ECO:0000256" key="2">
    <source>
        <dbReference type="ARBA" id="ARBA00022475"/>
    </source>
</evidence>
<comment type="caution">
    <text evidence="10">Lacks conserved residue(s) required for the propagation of feature annotation.</text>
</comment>
<evidence type="ECO:0000256" key="9">
    <source>
        <dbReference type="ARBA" id="ARBA00023224"/>
    </source>
</evidence>
<dbReference type="InParanoid" id="A0A482WTI2"/>
<keyword evidence="12" id="KW-1185">Reference proteome</keyword>
<dbReference type="PANTHER" id="PTHR21137">
    <property type="entry name" value="ODORANT RECEPTOR"/>
    <property type="match status" value="1"/>
</dbReference>
<dbReference type="GO" id="GO:0005549">
    <property type="term" value="F:odorant binding"/>
    <property type="evidence" value="ECO:0007669"/>
    <property type="project" value="InterPro"/>
</dbReference>
<dbReference type="Proteomes" id="UP000291343">
    <property type="component" value="Unassembled WGS sequence"/>
</dbReference>
<keyword evidence="5 10" id="KW-0552">Olfaction</keyword>
<evidence type="ECO:0000313" key="11">
    <source>
        <dbReference type="EMBL" id="RZF36320.1"/>
    </source>
</evidence>
<dbReference type="Pfam" id="PF02949">
    <property type="entry name" value="7tm_6"/>
    <property type="match status" value="1"/>
</dbReference>
<feature type="transmembrane region" description="Helical" evidence="10">
    <location>
        <begin position="76"/>
        <end position="94"/>
    </location>
</feature>
<keyword evidence="2" id="KW-1003">Cell membrane</keyword>
<evidence type="ECO:0000256" key="10">
    <source>
        <dbReference type="RuleBase" id="RU351113"/>
    </source>
</evidence>
<evidence type="ECO:0000256" key="7">
    <source>
        <dbReference type="ARBA" id="ARBA00023136"/>
    </source>
</evidence>
<feature type="transmembrane region" description="Helical" evidence="10">
    <location>
        <begin position="282"/>
        <end position="303"/>
    </location>
</feature>